<evidence type="ECO:0000313" key="7">
    <source>
        <dbReference type="EMBL" id="MFL9925421.1"/>
    </source>
</evidence>
<dbReference type="RefSeq" id="WP_408158614.1">
    <property type="nucleotide sequence ID" value="NZ_JAQQFM010000006.1"/>
</dbReference>
<dbReference type="InterPro" id="IPR007627">
    <property type="entry name" value="RNA_pol_sigma70_r2"/>
</dbReference>
<name>A0ABW9A944_9BURK</name>
<dbReference type="Gene3D" id="1.10.10.10">
    <property type="entry name" value="Winged helix-like DNA-binding domain superfamily/Winged helix DNA-binding domain"/>
    <property type="match status" value="1"/>
</dbReference>
<evidence type="ECO:0000256" key="3">
    <source>
        <dbReference type="ARBA" id="ARBA00023082"/>
    </source>
</evidence>
<evidence type="ECO:0000313" key="8">
    <source>
        <dbReference type="Proteomes" id="UP001629246"/>
    </source>
</evidence>
<protein>
    <submittedName>
        <fullName evidence="7">Sigma-70 family RNA polymerase sigma factor</fullName>
    </submittedName>
</protein>
<evidence type="ECO:0000259" key="6">
    <source>
        <dbReference type="Pfam" id="PF08281"/>
    </source>
</evidence>
<keyword evidence="2" id="KW-0805">Transcription regulation</keyword>
<dbReference type="InterPro" id="IPR013249">
    <property type="entry name" value="RNA_pol_sigma70_r4_t2"/>
</dbReference>
<dbReference type="InterPro" id="IPR039425">
    <property type="entry name" value="RNA_pol_sigma-70-like"/>
</dbReference>
<comment type="caution">
    <text evidence="7">The sequence shown here is derived from an EMBL/GenBank/DDBJ whole genome shotgun (WGS) entry which is preliminary data.</text>
</comment>
<sequence>MSAADSPLAPLPSLEALYTDHHGWLRGWLRKKLGNAFDAADIAHDTYLRLMVSGRSPQAEQSRPFLTQIANGLVIDLHRRRRLEAAYLETLCHLPEPALPSEEQKALVLEALIEIDTILHALSGKARMALLMFKLDGLSYREIAGRLGVSQSSVEKYIAAGFQACYQACMQGLHPGLHQLPG</sequence>
<dbReference type="PANTHER" id="PTHR43133">
    <property type="entry name" value="RNA POLYMERASE ECF-TYPE SIGMA FACTO"/>
    <property type="match status" value="1"/>
</dbReference>
<keyword evidence="8" id="KW-1185">Reference proteome</keyword>
<dbReference type="Pfam" id="PF08281">
    <property type="entry name" value="Sigma70_r4_2"/>
    <property type="match status" value="1"/>
</dbReference>
<comment type="similarity">
    <text evidence="1">Belongs to the sigma-70 factor family. ECF subfamily.</text>
</comment>
<dbReference type="InterPro" id="IPR014284">
    <property type="entry name" value="RNA_pol_sigma-70_dom"/>
</dbReference>
<dbReference type="InterPro" id="IPR013324">
    <property type="entry name" value="RNA_pol_sigma_r3/r4-like"/>
</dbReference>
<dbReference type="EMBL" id="JAQQFM010000006">
    <property type="protein sequence ID" value="MFL9925421.1"/>
    <property type="molecule type" value="Genomic_DNA"/>
</dbReference>
<evidence type="ECO:0000256" key="2">
    <source>
        <dbReference type="ARBA" id="ARBA00023015"/>
    </source>
</evidence>
<dbReference type="SUPFAM" id="SSF88659">
    <property type="entry name" value="Sigma3 and sigma4 domains of RNA polymerase sigma factors"/>
    <property type="match status" value="1"/>
</dbReference>
<dbReference type="SUPFAM" id="SSF88946">
    <property type="entry name" value="Sigma2 domain of RNA polymerase sigma factors"/>
    <property type="match status" value="1"/>
</dbReference>
<feature type="domain" description="RNA polymerase sigma factor 70 region 4 type 2" evidence="6">
    <location>
        <begin position="114"/>
        <end position="165"/>
    </location>
</feature>
<dbReference type="NCBIfam" id="TIGR02937">
    <property type="entry name" value="sigma70-ECF"/>
    <property type="match status" value="1"/>
</dbReference>
<dbReference type="Proteomes" id="UP001629246">
    <property type="component" value="Unassembled WGS sequence"/>
</dbReference>
<reference evidence="7 8" key="1">
    <citation type="journal article" date="2024" name="Chem. Sci.">
        <title>Discovery of megapolipeptins by genome mining of a Burkholderiales bacteria collection.</title>
        <authorList>
            <person name="Paulo B.S."/>
            <person name="Recchia M.J.J."/>
            <person name="Lee S."/>
            <person name="Fergusson C.H."/>
            <person name="Romanowski S.B."/>
            <person name="Hernandez A."/>
            <person name="Krull N."/>
            <person name="Liu D.Y."/>
            <person name="Cavanagh H."/>
            <person name="Bos A."/>
            <person name="Gray C.A."/>
            <person name="Murphy B.T."/>
            <person name="Linington R.G."/>
            <person name="Eustaquio A.S."/>
        </authorList>
    </citation>
    <scope>NUCLEOTIDE SEQUENCE [LARGE SCALE GENOMIC DNA]</scope>
    <source>
        <strain evidence="7 8">RL21-008-BIB-A</strain>
    </source>
</reference>
<gene>
    <name evidence="7" type="ORF">PQR62_14175</name>
</gene>
<evidence type="ECO:0000256" key="4">
    <source>
        <dbReference type="ARBA" id="ARBA00023163"/>
    </source>
</evidence>
<dbReference type="Gene3D" id="1.10.1740.10">
    <property type="match status" value="1"/>
</dbReference>
<keyword evidence="4" id="KW-0804">Transcription</keyword>
<keyword evidence="3" id="KW-0731">Sigma factor</keyword>
<feature type="domain" description="RNA polymerase sigma-70 region 2" evidence="5">
    <location>
        <begin position="17"/>
        <end position="82"/>
    </location>
</feature>
<evidence type="ECO:0000259" key="5">
    <source>
        <dbReference type="Pfam" id="PF04542"/>
    </source>
</evidence>
<proteinExistence type="inferred from homology"/>
<evidence type="ECO:0000256" key="1">
    <source>
        <dbReference type="ARBA" id="ARBA00010641"/>
    </source>
</evidence>
<dbReference type="Pfam" id="PF04542">
    <property type="entry name" value="Sigma70_r2"/>
    <property type="match status" value="1"/>
</dbReference>
<dbReference type="PANTHER" id="PTHR43133:SF63">
    <property type="entry name" value="RNA POLYMERASE SIGMA FACTOR FECI-RELATED"/>
    <property type="match status" value="1"/>
</dbReference>
<accession>A0ABW9A944</accession>
<organism evidence="7 8">
    <name type="scientific">Herbaspirillum lusitanum</name>
    <dbReference type="NCBI Taxonomy" id="213312"/>
    <lineage>
        <taxon>Bacteria</taxon>
        <taxon>Pseudomonadati</taxon>
        <taxon>Pseudomonadota</taxon>
        <taxon>Betaproteobacteria</taxon>
        <taxon>Burkholderiales</taxon>
        <taxon>Oxalobacteraceae</taxon>
        <taxon>Herbaspirillum</taxon>
    </lineage>
</organism>
<dbReference type="InterPro" id="IPR036388">
    <property type="entry name" value="WH-like_DNA-bd_sf"/>
</dbReference>
<dbReference type="CDD" id="cd06171">
    <property type="entry name" value="Sigma70_r4"/>
    <property type="match status" value="1"/>
</dbReference>
<dbReference type="InterPro" id="IPR013325">
    <property type="entry name" value="RNA_pol_sigma_r2"/>
</dbReference>